<evidence type="ECO:0000313" key="4">
    <source>
        <dbReference type="Proteomes" id="UP000070138"/>
    </source>
</evidence>
<reference evidence="3 4" key="2">
    <citation type="journal article" date="2016" name="Int. J. Syst. Evol. Microbiol.">
        <title>Vitellibacter aquimaris sp. nov., a marine bacterium isolated from seawater.</title>
        <authorList>
            <person name="Thevarajoo S."/>
            <person name="Selvaratnam C."/>
            <person name="Goh K.M."/>
            <person name="Hong K.W."/>
            <person name="Chan X.Y."/>
            <person name="Chan K.G."/>
            <person name="Chong C.S."/>
        </authorList>
    </citation>
    <scope>NUCLEOTIDE SEQUENCE [LARGE SCALE GENOMIC DNA]</scope>
    <source>
        <strain evidence="3 4">D-24</strain>
    </source>
</reference>
<feature type="domain" description="Serine aminopeptidase S33" evidence="2">
    <location>
        <begin position="83"/>
        <end position="322"/>
    </location>
</feature>
<proteinExistence type="predicted"/>
<dbReference type="Pfam" id="PF12146">
    <property type="entry name" value="Hydrolase_4"/>
    <property type="match status" value="1"/>
</dbReference>
<dbReference type="InterPro" id="IPR022742">
    <property type="entry name" value="Hydrolase_4"/>
</dbReference>
<dbReference type="InterPro" id="IPR029058">
    <property type="entry name" value="AB_hydrolase_fold"/>
</dbReference>
<dbReference type="AlphaFoldDB" id="A0A137REM8"/>
<accession>A0A137REM8</accession>
<dbReference type="GO" id="GO:0006508">
    <property type="term" value="P:proteolysis"/>
    <property type="evidence" value="ECO:0007669"/>
    <property type="project" value="InterPro"/>
</dbReference>
<keyword evidence="1" id="KW-0378">Hydrolase</keyword>
<keyword evidence="4" id="KW-1185">Reference proteome</keyword>
<dbReference type="PROSITE" id="PS00708">
    <property type="entry name" value="PRO_ENDOPEP_SER"/>
    <property type="match status" value="1"/>
</dbReference>
<evidence type="ECO:0000313" key="3">
    <source>
        <dbReference type="EMBL" id="KXN97945.1"/>
    </source>
</evidence>
<dbReference type="GO" id="GO:0004252">
    <property type="term" value="F:serine-type endopeptidase activity"/>
    <property type="evidence" value="ECO:0007669"/>
    <property type="project" value="InterPro"/>
</dbReference>
<dbReference type="Gene3D" id="3.40.50.1820">
    <property type="entry name" value="alpha/beta hydrolase"/>
    <property type="match status" value="1"/>
</dbReference>
<dbReference type="PANTHER" id="PTHR43265:SF1">
    <property type="entry name" value="ESTERASE ESTD"/>
    <property type="match status" value="1"/>
</dbReference>
<dbReference type="InterPro" id="IPR002471">
    <property type="entry name" value="Pept_S9_AS"/>
</dbReference>
<dbReference type="GO" id="GO:0052689">
    <property type="term" value="F:carboxylic ester hydrolase activity"/>
    <property type="evidence" value="ECO:0007669"/>
    <property type="project" value="TreeGrafter"/>
</dbReference>
<organism evidence="3 4">
    <name type="scientific">Aequorivita aquimaris</name>
    <dbReference type="NCBI Taxonomy" id="1548749"/>
    <lineage>
        <taxon>Bacteria</taxon>
        <taxon>Pseudomonadati</taxon>
        <taxon>Bacteroidota</taxon>
        <taxon>Flavobacteriia</taxon>
        <taxon>Flavobacteriales</taxon>
        <taxon>Flavobacteriaceae</taxon>
        <taxon>Aequorivita</taxon>
    </lineage>
</organism>
<sequence length="356" mass="39731">MLLMVSTSFFAQESLKRPQTPQAPFEYNVEEVSFQNTQDSITLAGTFTYPRTGRNFPVAILISGSGPQNRNSEIFGHKSFWVLADYLTNRGIAVLRYDDRGVGESTGNFSKATSVDFAEDVVAAIAYLKSRKEINLNKIGLIGHSEGGIIAPMVASENKNVAFVVSMAGVMLPGSELLLLQKELQLQSMGSSEVFITKEIEFDKGIMKLINASASDSLKRNLEKYTSEYFKKNPKFASDHGMTETYYKTLIVESYSSPWLSNFIKYDPKNALESLECPLFALNGEKDLQVPAKENLEVLEHISTIDSSKKFTLKSYSGLNHLFQECKTGTLMEYGQIEQTLSPQVLQDIAEWIDNL</sequence>
<dbReference type="PANTHER" id="PTHR43265">
    <property type="entry name" value="ESTERASE ESTD"/>
    <property type="match status" value="1"/>
</dbReference>
<reference evidence="4" key="1">
    <citation type="submission" date="2014-10" db="EMBL/GenBank/DDBJ databases">
        <title>Genome sequencing of Vitellibacter sp. D-24.</title>
        <authorList>
            <person name="Thevarajoo S."/>
            <person name="Selvaratnam C."/>
            <person name="Goh K.M."/>
            <person name="Chong C.S."/>
        </authorList>
    </citation>
    <scope>NUCLEOTIDE SEQUENCE [LARGE SCALE GENOMIC DNA]</scope>
    <source>
        <strain evidence="4">D-24</strain>
    </source>
</reference>
<gene>
    <name evidence="3" type="ORF">LS48_14205</name>
</gene>
<protein>
    <recommendedName>
        <fullName evidence="2">Serine aminopeptidase S33 domain-containing protein</fullName>
    </recommendedName>
</protein>
<dbReference type="PATRIC" id="fig|1548749.3.peg.2964"/>
<dbReference type="EMBL" id="JRWG01000014">
    <property type="protein sequence ID" value="KXN97945.1"/>
    <property type="molecule type" value="Genomic_DNA"/>
</dbReference>
<evidence type="ECO:0000259" key="2">
    <source>
        <dbReference type="Pfam" id="PF12146"/>
    </source>
</evidence>
<dbReference type="Proteomes" id="UP000070138">
    <property type="component" value="Unassembled WGS sequence"/>
</dbReference>
<evidence type="ECO:0000256" key="1">
    <source>
        <dbReference type="ARBA" id="ARBA00022801"/>
    </source>
</evidence>
<dbReference type="STRING" id="1548749.LS48_14205"/>
<dbReference type="SUPFAM" id="SSF53474">
    <property type="entry name" value="alpha/beta-Hydrolases"/>
    <property type="match status" value="1"/>
</dbReference>
<comment type="caution">
    <text evidence="3">The sequence shown here is derived from an EMBL/GenBank/DDBJ whole genome shotgun (WGS) entry which is preliminary data.</text>
</comment>
<name>A0A137REM8_9FLAO</name>
<dbReference type="InterPro" id="IPR053145">
    <property type="entry name" value="AB_hydrolase_Est10"/>
</dbReference>